<dbReference type="SUPFAM" id="SSF54695">
    <property type="entry name" value="POZ domain"/>
    <property type="match status" value="1"/>
</dbReference>
<evidence type="ECO:0000256" key="1">
    <source>
        <dbReference type="SAM" id="MobiDB-lite"/>
    </source>
</evidence>
<dbReference type="InterPro" id="IPR011333">
    <property type="entry name" value="SKP1/BTB/POZ_sf"/>
</dbReference>
<accession>A0A9P4HC43</accession>
<comment type="caution">
    <text evidence="2">The sequence shown here is derived from an EMBL/GenBank/DDBJ whole genome shotgun (WGS) entry which is preliminary data.</text>
</comment>
<name>A0A9P4HC43_9PLEO</name>
<proteinExistence type="predicted"/>
<protein>
    <recommendedName>
        <fullName evidence="4">BTB domain-containing protein</fullName>
    </recommendedName>
</protein>
<sequence>MATDDLPKMDRLERKRGFSQVSQIARNALPARQSQVPKTVTSPSTPSPGFESPTWLKGSNKENNIPLEINSEHQLTREADQQPNFYYPAGLTPFPPQLETLAFRDRPLQALTKLQQDVSQVSRYASSPAGTDPFAPGIALDLLSPVERDVLASIDSRPDFDIFEGSLMLVDLLTPPGPLTPSRLNMQDLSLGDVPERSLPDRQLRPVVKQNRASVHMVPTSDWSSDFDDISLNAIIIVFAKGKEAVKVDKFPLCVSSRFFANMLDSPFLQQGQIRVIRLRDDFPWAIKAMTHFIDTGDYTFQPAMKSEHPNITVLDLHIHTYVVGAKYDIPQLCSHAMMQYLNLAQMCLSMETKARPTQTSPFTIESAKIILDQLLDSFVLLWRNTSDRHDMLRAEVLELIKQDINRLVKRPAFVRLMSLLENFGADIMASLNEDGFEVAALQSKRGGIRWARGCREGACAKMQ</sequence>
<gene>
    <name evidence="2" type="ORF">EK21DRAFT_111433</name>
</gene>
<evidence type="ECO:0000313" key="2">
    <source>
        <dbReference type="EMBL" id="KAF2030984.1"/>
    </source>
</evidence>
<dbReference type="EMBL" id="ML978185">
    <property type="protein sequence ID" value="KAF2030984.1"/>
    <property type="molecule type" value="Genomic_DNA"/>
</dbReference>
<reference evidence="2" key="1">
    <citation type="journal article" date="2020" name="Stud. Mycol.">
        <title>101 Dothideomycetes genomes: a test case for predicting lifestyles and emergence of pathogens.</title>
        <authorList>
            <person name="Haridas S."/>
            <person name="Albert R."/>
            <person name="Binder M."/>
            <person name="Bloem J."/>
            <person name="Labutti K."/>
            <person name="Salamov A."/>
            <person name="Andreopoulos B."/>
            <person name="Baker S."/>
            <person name="Barry K."/>
            <person name="Bills G."/>
            <person name="Bluhm B."/>
            <person name="Cannon C."/>
            <person name="Castanera R."/>
            <person name="Culley D."/>
            <person name="Daum C."/>
            <person name="Ezra D."/>
            <person name="Gonzalez J."/>
            <person name="Henrissat B."/>
            <person name="Kuo A."/>
            <person name="Liang C."/>
            <person name="Lipzen A."/>
            <person name="Lutzoni F."/>
            <person name="Magnuson J."/>
            <person name="Mondo S."/>
            <person name="Nolan M."/>
            <person name="Ohm R."/>
            <person name="Pangilinan J."/>
            <person name="Park H.-J."/>
            <person name="Ramirez L."/>
            <person name="Alfaro M."/>
            <person name="Sun H."/>
            <person name="Tritt A."/>
            <person name="Yoshinaga Y."/>
            <person name="Zwiers L.-H."/>
            <person name="Turgeon B."/>
            <person name="Goodwin S."/>
            <person name="Spatafora J."/>
            <person name="Crous P."/>
            <person name="Grigoriev I."/>
        </authorList>
    </citation>
    <scope>NUCLEOTIDE SEQUENCE</scope>
    <source>
        <strain evidence="2">CBS 110217</strain>
    </source>
</reference>
<keyword evidence="3" id="KW-1185">Reference proteome</keyword>
<dbReference type="AlphaFoldDB" id="A0A9P4HC43"/>
<evidence type="ECO:0000313" key="3">
    <source>
        <dbReference type="Proteomes" id="UP000799777"/>
    </source>
</evidence>
<dbReference type="OrthoDB" id="6359816at2759"/>
<organism evidence="2 3">
    <name type="scientific">Setomelanomma holmii</name>
    <dbReference type="NCBI Taxonomy" id="210430"/>
    <lineage>
        <taxon>Eukaryota</taxon>
        <taxon>Fungi</taxon>
        <taxon>Dikarya</taxon>
        <taxon>Ascomycota</taxon>
        <taxon>Pezizomycotina</taxon>
        <taxon>Dothideomycetes</taxon>
        <taxon>Pleosporomycetidae</taxon>
        <taxon>Pleosporales</taxon>
        <taxon>Pleosporineae</taxon>
        <taxon>Phaeosphaeriaceae</taxon>
        <taxon>Setomelanomma</taxon>
    </lineage>
</organism>
<dbReference type="Proteomes" id="UP000799777">
    <property type="component" value="Unassembled WGS sequence"/>
</dbReference>
<evidence type="ECO:0008006" key="4">
    <source>
        <dbReference type="Google" id="ProtNLM"/>
    </source>
</evidence>
<feature type="compositionally biased region" description="Basic and acidic residues" evidence="1">
    <location>
        <begin position="1"/>
        <end position="16"/>
    </location>
</feature>
<feature type="compositionally biased region" description="Low complexity" evidence="1">
    <location>
        <begin position="39"/>
        <end position="48"/>
    </location>
</feature>
<dbReference type="Gene3D" id="3.30.710.10">
    <property type="entry name" value="Potassium Channel Kv1.1, Chain A"/>
    <property type="match status" value="1"/>
</dbReference>
<feature type="region of interest" description="Disordered" evidence="1">
    <location>
        <begin position="1"/>
        <end position="62"/>
    </location>
</feature>